<feature type="region of interest" description="Disordered" evidence="1">
    <location>
        <begin position="1"/>
        <end position="360"/>
    </location>
</feature>
<name>A0AAN9UDB4_9PEZI</name>
<feature type="compositionally biased region" description="Polar residues" evidence="1">
    <location>
        <begin position="260"/>
        <end position="272"/>
    </location>
</feature>
<feature type="region of interest" description="Disordered" evidence="1">
    <location>
        <begin position="506"/>
        <end position="550"/>
    </location>
</feature>
<evidence type="ECO:0000313" key="2">
    <source>
        <dbReference type="EMBL" id="KAK7745657.1"/>
    </source>
</evidence>
<gene>
    <name evidence="2" type="ORF">SLS62_009698</name>
</gene>
<protein>
    <submittedName>
        <fullName evidence="2">Uncharacterized protein</fullName>
    </submittedName>
</protein>
<keyword evidence="3" id="KW-1185">Reference proteome</keyword>
<comment type="caution">
    <text evidence="2">The sequence shown here is derived from an EMBL/GenBank/DDBJ whole genome shotgun (WGS) entry which is preliminary data.</text>
</comment>
<dbReference type="AlphaFoldDB" id="A0AAN9UDB4"/>
<evidence type="ECO:0000256" key="1">
    <source>
        <dbReference type="SAM" id="MobiDB-lite"/>
    </source>
</evidence>
<reference evidence="2 3" key="1">
    <citation type="submission" date="2024-02" db="EMBL/GenBank/DDBJ databases">
        <title>De novo assembly and annotation of 12 fungi associated with fruit tree decline syndrome in Ontario, Canada.</title>
        <authorList>
            <person name="Sulman M."/>
            <person name="Ellouze W."/>
            <person name="Ilyukhin E."/>
        </authorList>
    </citation>
    <scope>NUCLEOTIDE SEQUENCE [LARGE SCALE GENOMIC DNA]</scope>
    <source>
        <strain evidence="2 3">M11/M66-122</strain>
    </source>
</reference>
<dbReference type="Proteomes" id="UP001320420">
    <property type="component" value="Unassembled WGS sequence"/>
</dbReference>
<feature type="region of interest" description="Disordered" evidence="1">
    <location>
        <begin position="579"/>
        <end position="612"/>
    </location>
</feature>
<evidence type="ECO:0000313" key="3">
    <source>
        <dbReference type="Proteomes" id="UP001320420"/>
    </source>
</evidence>
<sequence length="772" mass="83267">MDDPWGSPWATASDPASRNELAPPPSPPKALLSPPPRAFVGSASVSPSQSPWAEDGGFGEWPGTDLTQSKKNLAEWGVWGDAPLQQPQFAPKHDGSGRASPLAWPSRPSSTATSPGLKPLPRSRTSSIFRQPSPDPWAAELSMRHRRDTFSSFSLSVHEPEEDVPQLSRSNTEGCSARLAKEFKLEEDAGADTAKHETQSRVSPINTNSQNPARPTKKSTLNEIHEDSPRPSSTFSHPSSQDIDRQDSPITSIDEDSKTRLQTTSRKTSGNAQELAGRNDDITKTTAVGTPPTERREDDNVPAGFGNSEDVEQEDEVPGPNTVPTLAPSARPSTPRGHAGDTVPQTSTPKSPEVPSPLAKATSAAIEQLLEKFGPIQFDVDPIAADKLFPPVDETRNENGGHIEVPDRVITDSFASISERKAWYRMSRHGSKRKHDLGDDENYHRVMWSTSEVHGETLKIVRRWMEEDSYAGRAILGGSKRTSAFNWDSTAAPVDLNTIFGRRSSLQSRTSSIQQRNSTTSSIYSVGPPSAPTTAPRASTSSLNTSEVPSTPVAGFGWSSTITESPEMDAAVSTAKTRYSIEPPPNRSVPSTPMGRGKVSSPIQPPQPLVNKVDTMPEDDEDDDDWGEMVSSPQVGTHPSIDQIVSTPVTSQPLQSQQELPVASSVGSPVADSWAFADLSVLEAPIGSPVEQSNFSPITTPSEAELSASTTRVHPVPISPSSVHSPARVAEASPPKAVLGPIEEASSEREQEQDEVVRRIVQNLPDLSYMLR</sequence>
<feature type="compositionally biased region" description="Polar residues" evidence="1">
    <location>
        <begin position="506"/>
        <end position="524"/>
    </location>
</feature>
<proteinExistence type="predicted"/>
<feature type="compositionally biased region" description="Polar residues" evidence="1">
    <location>
        <begin position="230"/>
        <end position="241"/>
    </location>
</feature>
<feature type="compositionally biased region" description="Pro residues" evidence="1">
    <location>
        <begin position="22"/>
        <end position="37"/>
    </location>
</feature>
<dbReference type="EMBL" id="JAKJXP020000106">
    <property type="protein sequence ID" value="KAK7745657.1"/>
    <property type="molecule type" value="Genomic_DNA"/>
</dbReference>
<feature type="compositionally biased region" description="Basic and acidic residues" evidence="1">
    <location>
        <begin position="179"/>
        <end position="199"/>
    </location>
</feature>
<organism evidence="2 3">
    <name type="scientific">Diatrype stigma</name>
    <dbReference type="NCBI Taxonomy" id="117547"/>
    <lineage>
        <taxon>Eukaryota</taxon>
        <taxon>Fungi</taxon>
        <taxon>Dikarya</taxon>
        <taxon>Ascomycota</taxon>
        <taxon>Pezizomycotina</taxon>
        <taxon>Sordariomycetes</taxon>
        <taxon>Xylariomycetidae</taxon>
        <taxon>Xylariales</taxon>
        <taxon>Diatrypaceae</taxon>
        <taxon>Diatrype</taxon>
    </lineage>
</organism>
<feature type="compositionally biased region" description="Polar residues" evidence="1">
    <location>
        <begin position="690"/>
        <end position="712"/>
    </location>
</feature>
<feature type="compositionally biased region" description="Low complexity" evidence="1">
    <location>
        <begin position="532"/>
        <end position="542"/>
    </location>
</feature>
<feature type="region of interest" description="Disordered" evidence="1">
    <location>
        <begin position="687"/>
        <end position="754"/>
    </location>
</feature>
<accession>A0AAN9UDB4</accession>
<feature type="compositionally biased region" description="Low complexity" evidence="1">
    <location>
        <begin position="713"/>
        <end position="726"/>
    </location>
</feature>
<feature type="compositionally biased region" description="Polar residues" evidence="1">
    <location>
        <begin position="200"/>
        <end position="222"/>
    </location>
</feature>